<feature type="compositionally biased region" description="Low complexity" evidence="2">
    <location>
        <begin position="208"/>
        <end position="221"/>
    </location>
</feature>
<dbReference type="InterPro" id="IPR036378">
    <property type="entry name" value="FAS1_dom_sf"/>
</dbReference>
<feature type="region of interest" description="Disordered" evidence="2">
    <location>
        <begin position="208"/>
        <end position="242"/>
    </location>
</feature>
<reference evidence="5" key="1">
    <citation type="submission" date="2024-06" db="EMBL/GenBank/DDBJ databases">
        <authorList>
            <person name="Ryan C."/>
        </authorList>
    </citation>
    <scope>NUCLEOTIDE SEQUENCE [LARGE SCALE GENOMIC DNA]</scope>
</reference>
<proteinExistence type="inferred from homology"/>
<protein>
    <recommendedName>
        <fullName evidence="3">FAS1 domain-containing protein</fullName>
    </recommendedName>
</protein>
<feature type="compositionally biased region" description="Low complexity" evidence="2">
    <location>
        <begin position="233"/>
        <end position="242"/>
    </location>
</feature>
<name>A0ABC8VTN5_9POAL</name>
<keyword evidence="5" id="KW-1185">Reference proteome</keyword>
<feature type="domain" description="FAS1" evidence="3">
    <location>
        <begin position="83"/>
        <end position="178"/>
    </location>
</feature>
<organism evidence="4 5">
    <name type="scientific">Urochloa decumbens</name>
    <dbReference type="NCBI Taxonomy" id="240449"/>
    <lineage>
        <taxon>Eukaryota</taxon>
        <taxon>Viridiplantae</taxon>
        <taxon>Streptophyta</taxon>
        <taxon>Embryophyta</taxon>
        <taxon>Tracheophyta</taxon>
        <taxon>Spermatophyta</taxon>
        <taxon>Magnoliopsida</taxon>
        <taxon>Liliopsida</taxon>
        <taxon>Poales</taxon>
        <taxon>Poaceae</taxon>
        <taxon>PACMAD clade</taxon>
        <taxon>Panicoideae</taxon>
        <taxon>Panicodae</taxon>
        <taxon>Paniceae</taxon>
        <taxon>Melinidinae</taxon>
        <taxon>Urochloa</taxon>
    </lineage>
</organism>
<dbReference type="PANTHER" id="PTHR36069:SF1">
    <property type="entry name" value="EXPRESSED PROTEIN"/>
    <property type="match status" value="1"/>
</dbReference>
<dbReference type="PANTHER" id="PTHR36069">
    <property type="entry name" value="EXPRESSED PROTEIN-RELATED"/>
    <property type="match status" value="1"/>
</dbReference>
<dbReference type="InterPro" id="IPR053339">
    <property type="entry name" value="FAS1_domain_protein"/>
</dbReference>
<comment type="similarity">
    <text evidence="1">Belongs to the fasciclin-like AGP family.</text>
</comment>
<sequence length="260" mass="27879">MEQIYTRAIPCLPIYTMASTFLATLGLLITHMVSASSATAAIPSPQVVSSDIATAAQEMQQARYFTFVMLIRMVQEKIPHNTTFLMPTDRLMSTASISQSQLLEFLSRHSIAAPLKFNDLIRLPNGTVVPTRHSGDTITVTSRHQKLYFNGIELISPDVCHLGESFRCHGINGVIKPTAAQRVKAVACTHCAAPTSAAPEIPLAENQSLSASSLPSPNTSSVTITAHEPAAESSQSSDTSMSKTGLASTTLVIALMFSIF</sequence>
<dbReference type="Pfam" id="PF02469">
    <property type="entry name" value="Fasciclin"/>
    <property type="match status" value="1"/>
</dbReference>
<dbReference type="EMBL" id="OZ075120">
    <property type="protein sequence ID" value="CAL4896423.1"/>
    <property type="molecule type" value="Genomic_DNA"/>
</dbReference>
<dbReference type="Proteomes" id="UP001497457">
    <property type="component" value="Chromosome 10rd"/>
</dbReference>
<accession>A0ABC8VTN5</accession>
<evidence type="ECO:0000256" key="2">
    <source>
        <dbReference type="SAM" id="MobiDB-lite"/>
    </source>
</evidence>
<dbReference type="SUPFAM" id="SSF82153">
    <property type="entry name" value="FAS1 domain"/>
    <property type="match status" value="1"/>
</dbReference>
<dbReference type="SMART" id="SM00554">
    <property type="entry name" value="FAS1"/>
    <property type="match status" value="1"/>
</dbReference>
<dbReference type="Gene3D" id="2.30.180.10">
    <property type="entry name" value="FAS1 domain"/>
    <property type="match status" value="1"/>
</dbReference>
<dbReference type="AlphaFoldDB" id="A0ABC8VTN5"/>
<evidence type="ECO:0000313" key="4">
    <source>
        <dbReference type="EMBL" id="CAL4896423.1"/>
    </source>
</evidence>
<evidence type="ECO:0000256" key="1">
    <source>
        <dbReference type="ARBA" id="ARBA00007843"/>
    </source>
</evidence>
<dbReference type="InterPro" id="IPR000782">
    <property type="entry name" value="FAS1_domain"/>
</dbReference>
<gene>
    <name evidence="4" type="ORF">URODEC1_LOCUS6636</name>
</gene>
<reference evidence="4 5" key="2">
    <citation type="submission" date="2024-10" db="EMBL/GenBank/DDBJ databases">
        <authorList>
            <person name="Ryan C."/>
        </authorList>
    </citation>
    <scope>NUCLEOTIDE SEQUENCE [LARGE SCALE GENOMIC DNA]</scope>
</reference>
<evidence type="ECO:0000313" key="5">
    <source>
        <dbReference type="Proteomes" id="UP001497457"/>
    </source>
</evidence>
<evidence type="ECO:0000259" key="3">
    <source>
        <dbReference type="SMART" id="SM00554"/>
    </source>
</evidence>